<dbReference type="RefSeq" id="WP_094013403.1">
    <property type="nucleotide sequence ID" value="NZ_NMQW01000002.1"/>
</dbReference>
<dbReference type="Proteomes" id="UP000215509">
    <property type="component" value="Unassembled WGS sequence"/>
</dbReference>
<evidence type="ECO:0000313" key="2">
    <source>
        <dbReference type="Proteomes" id="UP000215509"/>
    </source>
</evidence>
<comment type="caution">
    <text evidence="1">The sequence shown here is derived from an EMBL/GenBank/DDBJ whole genome shotgun (WGS) entry which is preliminary data.</text>
</comment>
<accession>A0A229UXF2</accession>
<dbReference type="EMBL" id="NMQW01000002">
    <property type="protein sequence ID" value="OXM88156.1"/>
    <property type="molecule type" value="Genomic_DNA"/>
</dbReference>
<keyword evidence="2" id="KW-1185">Reference proteome</keyword>
<reference evidence="1 2" key="1">
    <citation type="submission" date="2017-07" db="EMBL/GenBank/DDBJ databases">
        <title>Genome sequencing and assembly of Paenibacillus rigui.</title>
        <authorList>
            <person name="Mayilraj S."/>
        </authorList>
    </citation>
    <scope>NUCLEOTIDE SEQUENCE [LARGE SCALE GENOMIC DNA]</scope>
    <source>
        <strain evidence="1 2">JCM 16352</strain>
    </source>
</reference>
<gene>
    <name evidence="1" type="ORF">CF651_03445</name>
</gene>
<evidence type="ECO:0000313" key="1">
    <source>
        <dbReference type="EMBL" id="OXM88156.1"/>
    </source>
</evidence>
<organism evidence="1 2">
    <name type="scientific">Paenibacillus rigui</name>
    <dbReference type="NCBI Taxonomy" id="554312"/>
    <lineage>
        <taxon>Bacteria</taxon>
        <taxon>Bacillati</taxon>
        <taxon>Bacillota</taxon>
        <taxon>Bacilli</taxon>
        <taxon>Bacillales</taxon>
        <taxon>Paenibacillaceae</taxon>
        <taxon>Paenibacillus</taxon>
    </lineage>
</organism>
<proteinExistence type="predicted"/>
<sequence length="64" mass="7158">MTNTNQINSQYDCADAGTDLHELKQQLSALQAEAGPHAPQATMDKIHQLKNQIEFIKNKCDIHP</sequence>
<dbReference type="OrthoDB" id="2626605at2"/>
<name>A0A229UXF2_9BACL</name>
<protein>
    <submittedName>
        <fullName evidence="1">DUF2524 domain-containing protein</fullName>
    </submittedName>
</protein>
<dbReference type="AlphaFoldDB" id="A0A229UXF2"/>